<feature type="compositionally biased region" description="Polar residues" evidence="2">
    <location>
        <begin position="200"/>
        <end position="211"/>
    </location>
</feature>
<keyword evidence="1" id="KW-0694">RNA-binding</keyword>
<name>A0A8H5C2R5_9AGAR</name>
<dbReference type="AlphaFoldDB" id="A0A8H5C2R5"/>
<protein>
    <recommendedName>
        <fullName evidence="3">DRBM domain-containing protein</fullName>
    </recommendedName>
</protein>
<comment type="caution">
    <text evidence="4">The sequence shown here is derived from an EMBL/GenBank/DDBJ whole genome shotgun (WGS) entry which is preliminary data.</text>
</comment>
<evidence type="ECO:0000256" key="1">
    <source>
        <dbReference type="PROSITE-ProRule" id="PRU00266"/>
    </source>
</evidence>
<sequence>MCSPPLLRPLTAMFRRISWSRLIPRRRRTRSVNQDGTATVLEEGPLPQLEETDDIPMMPPPGEDVAVEEEQVEADDILMIPPIGEGVAVEDEQVGGGDLPDSGSPGTGLILGEDTSIVPGPPMEATTVVLQVSGTGEPDNIPFEHISPNLSGATGLLDHTQISNLPVEDPLTGPGPSVEDGLPLSMVQVSGTGEPENPHSESISPEATSASSTTGIIDYVQVLNTYIKDESPWKLVSSTGPSHQPVHTMSLVVRGVEQGRASASTKSHAKKVLAYVYLREGGHVQRNAEMDEAALGAGVAWVGAEPRGGRSDDKMPSQRPQYVLILHSHIEELVWESVSSTGPAHKPIHTMRLMTRGVELGRASAGSKALAKQLIAYSYLRDKGYVEKNGEMEALIIQED</sequence>
<accession>A0A8H5C2R5</accession>
<dbReference type="OrthoDB" id="3015995at2759"/>
<dbReference type="Proteomes" id="UP000541558">
    <property type="component" value="Unassembled WGS sequence"/>
</dbReference>
<evidence type="ECO:0000313" key="4">
    <source>
        <dbReference type="EMBL" id="KAF5334187.1"/>
    </source>
</evidence>
<keyword evidence="5" id="KW-1185">Reference proteome</keyword>
<dbReference type="Gene3D" id="3.30.160.20">
    <property type="match status" value="2"/>
</dbReference>
<dbReference type="PROSITE" id="PS50137">
    <property type="entry name" value="DS_RBD"/>
    <property type="match status" value="1"/>
</dbReference>
<evidence type="ECO:0000313" key="5">
    <source>
        <dbReference type="Proteomes" id="UP000541558"/>
    </source>
</evidence>
<reference evidence="4 5" key="1">
    <citation type="journal article" date="2020" name="ISME J.">
        <title>Uncovering the hidden diversity of litter-decomposition mechanisms in mushroom-forming fungi.</title>
        <authorList>
            <person name="Floudas D."/>
            <person name="Bentzer J."/>
            <person name="Ahren D."/>
            <person name="Johansson T."/>
            <person name="Persson P."/>
            <person name="Tunlid A."/>
        </authorList>
    </citation>
    <scope>NUCLEOTIDE SEQUENCE [LARGE SCALE GENOMIC DNA]</scope>
    <source>
        <strain evidence="4 5">CBS 175.51</strain>
    </source>
</reference>
<feature type="domain" description="DRBM" evidence="3">
    <location>
        <begin position="211"/>
        <end position="283"/>
    </location>
</feature>
<proteinExistence type="predicted"/>
<feature type="region of interest" description="Disordered" evidence="2">
    <location>
        <begin position="165"/>
        <end position="211"/>
    </location>
</feature>
<dbReference type="SUPFAM" id="SSF54768">
    <property type="entry name" value="dsRNA-binding domain-like"/>
    <property type="match status" value="2"/>
</dbReference>
<dbReference type="InterPro" id="IPR014720">
    <property type="entry name" value="dsRBD_dom"/>
</dbReference>
<organism evidence="4 5">
    <name type="scientific">Ephemerocybe angulata</name>
    <dbReference type="NCBI Taxonomy" id="980116"/>
    <lineage>
        <taxon>Eukaryota</taxon>
        <taxon>Fungi</taxon>
        <taxon>Dikarya</taxon>
        <taxon>Basidiomycota</taxon>
        <taxon>Agaricomycotina</taxon>
        <taxon>Agaricomycetes</taxon>
        <taxon>Agaricomycetidae</taxon>
        <taxon>Agaricales</taxon>
        <taxon>Agaricineae</taxon>
        <taxon>Psathyrellaceae</taxon>
        <taxon>Ephemerocybe</taxon>
    </lineage>
</organism>
<dbReference type="GO" id="GO:0003723">
    <property type="term" value="F:RNA binding"/>
    <property type="evidence" value="ECO:0007669"/>
    <property type="project" value="UniProtKB-UniRule"/>
</dbReference>
<dbReference type="SMART" id="SM00358">
    <property type="entry name" value="DSRM"/>
    <property type="match status" value="2"/>
</dbReference>
<dbReference type="EMBL" id="JAACJK010000075">
    <property type="protein sequence ID" value="KAF5334187.1"/>
    <property type="molecule type" value="Genomic_DNA"/>
</dbReference>
<evidence type="ECO:0000256" key="2">
    <source>
        <dbReference type="SAM" id="MobiDB-lite"/>
    </source>
</evidence>
<gene>
    <name evidence="4" type="ORF">D9611_014494</name>
</gene>
<evidence type="ECO:0000259" key="3">
    <source>
        <dbReference type="PROSITE" id="PS50137"/>
    </source>
</evidence>